<evidence type="ECO:0000259" key="1">
    <source>
        <dbReference type="Pfam" id="PF06445"/>
    </source>
</evidence>
<dbReference type="InterPro" id="IPR011256">
    <property type="entry name" value="Reg_factor_effector_dom_sf"/>
</dbReference>
<accession>A0A504JHE3</accession>
<keyword evidence="3" id="KW-1185">Reference proteome</keyword>
<dbReference type="EMBL" id="VFWZ01000002">
    <property type="protein sequence ID" value="TPN87228.1"/>
    <property type="molecule type" value="Genomic_DNA"/>
</dbReference>
<sequence length="301" mass="34994">MRKVVLTILILISGAAIWYFWIKKYDYEITFRANAAPGSVYQQVKSLKSKKDSITPGYVRLIDTILFKNVTQLTKIKGEEVLLDWTFTSIHDTISNVTVGIVARNNVIKHRLEVLTGSSSIVKTVKKDIIDFRKRLKYYTNRFQVVIQGEENSPALEGLIISSETKRYKKANEMMRSNAYLHPKLLEYRIQKKGYPFVKINHWNKSTDSIQLYFGFPAQYQDSLPIETDISYKKLVSQKSLKATYYGNYRTSDEAWFTLLEYAQKNNIKVKPEPLEIFYNNPMQGGDELQWKAEIFLPVVQ</sequence>
<dbReference type="Pfam" id="PF06445">
    <property type="entry name" value="GyrI-like"/>
    <property type="match status" value="1"/>
</dbReference>
<dbReference type="Proteomes" id="UP000315540">
    <property type="component" value="Unassembled WGS sequence"/>
</dbReference>
<dbReference type="SUPFAM" id="SSF55136">
    <property type="entry name" value="Probable bacterial effector-binding domain"/>
    <property type="match status" value="1"/>
</dbReference>
<evidence type="ECO:0000313" key="2">
    <source>
        <dbReference type="EMBL" id="TPN87228.1"/>
    </source>
</evidence>
<protein>
    <recommendedName>
        <fullName evidence="1">GyrI-like small molecule binding domain-containing protein</fullName>
    </recommendedName>
</protein>
<organism evidence="2 3">
    <name type="scientific">Aquimarina algicola</name>
    <dbReference type="NCBI Taxonomy" id="2589995"/>
    <lineage>
        <taxon>Bacteria</taxon>
        <taxon>Pseudomonadati</taxon>
        <taxon>Bacteroidota</taxon>
        <taxon>Flavobacteriia</taxon>
        <taxon>Flavobacteriales</taxon>
        <taxon>Flavobacteriaceae</taxon>
        <taxon>Aquimarina</taxon>
    </lineage>
</organism>
<dbReference type="Gene3D" id="3.20.80.10">
    <property type="entry name" value="Regulatory factor, effector binding domain"/>
    <property type="match status" value="1"/>
</dbReference>
<evidence type="ECO:0000313" key="3">
    <source>
        <dbReference type="Proteomes" id="UP000315540"/>
    </source>
</evidence>
<proteinExistence type="predicted"/>
<dbReference type="OrthoDB" id="1421367at2"/>
<dbReference type="AlphaFoldDB" id="A0A504JHE3"/>
<dbReference type="RefSeq" id="WP_140591716.1">
    <property type="nucleotide sequence ID" value="NZ_VFWZ01000002.1"/>
</dbReference>
<dbReference type="InterPro" id="IPR029442">
    <property type="entry name" value="GyrI-like"/>
</dbReference>
<reference evidence="2 3" key="1">
    <citation type="submission" date="2019-06" db="EMBL/GenBank/DDBJ databases">
        <authorList>
            <person name="Meng X."/>
        </authorList>
    </citation>
    <scope>NUCLEOTIDE SEQUENCE [LARGE SCALE GENOMIC DNA]</scope>
    <source>
        <strain evidence="2 3">M625</strain>
    </source>
</reference>
<feature type="domain" description="GyrI-like small molecule binding" evidence="1">
    <location>
        <begin position="187"/>
        <end position="299"/>
    </location>
</feature>
<comment type="caution">
    <text evidence="2">The sequence shown here is derived from an EMBL/GenBank/DDBJ whole genome shotgun (WGS) entry which is preliminary data.</text>
</comment>
<name>A0A504JHE3_9FLAO</name>
<gene>
    <name evidence="2" type="ORF">FHK87_06470</name>
</gene>